<protein>
    <recommendedName>
        <fullName evidence="7">Protein kinase domain-containing protein</fullName>
    </recommendedName>
</protein>
<keyword evidence="3" id="KW-0418">Kinase</keyword>
<dbReference type="PANTHER" id="PTHR43289:SF6">
    <property type="entry name" value="SERINE_THREONINE-PROTEIN KINASE NEKL-3"/>
    <property type="match status" value="1"/>
</dbReference>
<dbReference type="EMBL" id="VAUV01000007">
    <property type="protein sequence ID" value="TLD70778.1"/>
    <property type="molecule type" value="Genomic_DNA"/>
</dbReference>
<dbReference type="InterPro" id="IPR008271">
    <property type="entry name" value="Ser/Thr_kinase_AS"/>
</dbReference>
<evidence type="ECO:0000256" key="4">
    <source>
        <dbReference type="ARBA" id="ARBA00022840"/>
    </source>
</evidence>
<sequence>MTPEDPHESEQLDARLRQMLELGLGPIETRPTDHVDLGSGPTSGTRPSVHWDPPTIERMQSLLPQYEFIALIGRGGMGAVYKARQKSLDRIVAIKVLPGDILDENDANFVQRFQNEAKTMARMNHPAIVDVYDFGETREHLLYFVMEYVEGTDVADLVKARGKLSPQVALTIAAHVCDALSYAHNRGVIHRDIKPANVLIDRDGQVKVADFGLAKAVDQDGLSGLTSTRMTMGTPDYAAPEALMLGISADHRADLYAVGVMLYHMLTGEIPRGRFKGASTKVSSDPRFDDIINHAMETEREDRYQSAAEIRQDLDKILTAPLVREGELVSTAAMPKSFTLQPLKWQTLMPVEPVGTAEGHSVLPSKKASRKVLMAGGLVVAFMSMGIGSLVVWNGVKETADESLVMVEASPELKPVFSSLAEGSAGSSQAQTQPLPPSGGEDSQLNRTAALMVLSKGGKVTIEQGVERWEVWEENDLPPGSFELVGVKMGTQGGRTIPVSKTDMDMLSGLTRLEQLELYGATVVDASLSMLGKLPGLKMLALNQCKSLTDGAMVHVAGVKGLVSFAVDGSTGVGSAGLLHLMQLKKLESLHLSNLPYLDHGVLPVLLELRGLKTLHLHGCENVEKRFVESLSGLPELCEVYLSITQLASEVEMSGFKCLRTMRLYDYDAVKMMDGGMLQSLGTLPQLESLQLVRLELSEPQLETMARWPALRVLSLDEVMLPDSGLAGLAQGAIHRLEIGEGDAAVHRAALASLTGLESLKELQISYRAGLSGTEIEAFRQGRPDVMVERKK</sequence>
<evidence type="ECO:0000313" key="9">
    <source>
        <dbReference type="Proteomes" id="UP000306196"/>
    </source>
</evidence>
<dbReference type="OrthoDB" id="6111975at2"/>
<dbReference type="PROSITE" id="PS00108">
    <property type="entry name" value="PROTEIN_KINASE_ST"/>
    <property type="match status" value="1"/>
</dbReference>
<dbReference type="GO" id="GO:0005524">
    <property type="term" value="F:ATP binding"/>
    <property type="evidence" value="ECO:0007669"/>
    <property type="project" value="UniProtKB-UniRule"/>
</dbReference>
<feature type="binding site" evidence="5">
    <location>
        <position position="95"/>
    </location>
    <ligand>
        <name>ATP</name>
        <dbReference type="ChEBI" id="CHEBI:30616"/>
    </ligand>
</feature>
<organism evidence="8 9">
    <name type="scientific">Phragmitibacter flavus</name>
    <dbReference type="NCBI Taxonomy" id="2576071"/>
    <lineage>
        <taxon>Bacteria</taxon>
        <taxon>Pseudomonadati</taxon>
        <taxon>Verrucomicrobiota</taxon>
        <taxon>Verrucomicrobiia</taxon>
        <taxon>Verrucomicrobiales</taxon>
        <taxon>Verrucomicrobiaceae</taxon>
        <taxon>Phragmitibacter</taxon>
    </lineage>
</organism>
<evidence type="ECO:0000256" key="5">
    <source>
        <dbReference type="PROSITE-ProRule" id="PRU10141"/>
    </source>
</evidence>
<proteinExistence type="predicted"/>
<accession>A0A5R8KEQ5</accession>
<dbReference type="PROSITE" id="PS00107">
    <property type="entry name" value="PROTEIN_KINASE_ATP"/>
    <property type="match status" value="1"/>
</dbReference>
<dbReference type="PROSITE" id="PS50011">
    <property type="entry name" value="PROTEIN_KINASE_DOM"/>
    <property type="match status" value="1"/>
</dbReference>
<dbReference type="Pfam" id="PF00069">
    <property type="entry name" value="Pkinase"/>
    <property type="match status" value="1"/>
</dbReference>
<keyword evidence="4 5" id="KW-0067">ATP-binding</keyword>
<dbReference type="SMART" id="SM00220">
    <property type="entry name" value="S_TKc"/>
    <property type="match status" value="1"/>
</dbReference>
<keyword evidence="9" id="KW-1185">Reference proteome</keyword>
<dbReference type="SUPFAM" id="SSF56112">
    <property type="entry name" value="Protein kinase-like (PK-like)"/>
    <property type="match status" value="1"/>
</dbReference>
<feature type="region of interest" description="Disordered" evidence="6">
    <location>
        <begin position="420"/>
        <end position="443"/>
    </location>
</feature>
<name>A0A5R8KEQ5_9BACT</name>
<evidence type="ECO:0000256" key="3">
    <source>
        <dbReference type="ARBA" id="ARBA00022777"/>
    </source>
</evidence>
<dbReference type="CDD" id="cd14014">
    <property type="entry name" value="STKc_PknB_like"/>
    <property type="match status" value="1"/>
</dbReference>
<feature type="domain" description="Protein kinase" evidence="7">
    <location>
        <begin position="66"/>
        <end position="323"/>
    </location>
</feature>
<dbReference type="Proteomes" id="UP000306196">
    <property type="component" value="Unassembled WGS sequence"/>
</dbReference>
<dbReference type="AlphaFoldDB" id="A0A5R8KEQ5"/>
<feature type="region of interest" description="Disordered" evidence="6">
    <location>
        <begin position="27"/>
        <end position="53"/>
    </location>
</feature>
<dbReference type="Gene3D" id="3.80.10.10">
    <property type="entry name" value="Ribonuclease Inhibitor"/>
    <property type="match status" value="2"/>
</dbReference>
<evidence type="ECO:0000256" key="6">
    <source>
        <dbReference type="SAM" id="MobiDB-lite"/>
    </source>
</evidence>
<evidence type="ECO:0000259" key="7">
    <source>
        <dbReference type="PROSITE" id="PS50011"/>
    </source>
</evidence>
<dbReference type="InterPro" id="IPR032675">
    <property type="entry name" value="LRR_dom_sf"/>
</dbReference>
<dbReference type="GO" id="GO:0004674">
    <property type="term" value="F:protein serine/threonine kinase activity"/>
    <property type="evidence" value="ECO:0007669"/>
    <property type="project" value="TreeGrafter"/>
</dbReference>
<dbReference type="SUPFAM" id="SSF52047">
    <property type="entry name" value="RNI-like"/>
    <property type="match status" value="1"/>
</dbReference>
<comment type="caution">
    <text evidence="8">The sequence shown here is derived from an EMBL/GenBank/DDBJ whole genome shotgun (WGS) entry which is preliminary data.</text>
</comment>
<dbReference type="Gene3D" id="1.10.510.10">
    <property type="entry name" value="Transferase(Phosphotransferase) domain 1"/>
    <property type="match status" value="1"/>
</dbReference>
<evidence type="ECO:0000256" key="2">
    <source>
        <dbReference type="ARBA" id="ARBA00022741"/>
    </source>
</evidence>
<keyword evidence="2 5" id="KW-0547">Nucleotide-binding</keyword>
<dbReference type="InterPro" id="IPR011009">
    <property type="entry name" value="Kinase-like_dom_sf"/>
</dbReference>
<evidence type="ECO:0000313" key="8">
    <source>
        <dbReference type="EMBL" id="TLD70778.1"/>
    </source>
</evidence>
<dbReference type="InterPro" id="IPR017441">
    <property type="entry name" value="Protein_kinase_ATP_BS"/>
</dbReference>
<dbReference type="PANTHER" id="PTHR43289">
    <property type="entry name" value="MITOGEN-ACTIVATED PROTEIN KINASE KINASE KINASE 20-RELATED"/>
    <property type="match status" value="1"/>
</dbReference>
<gene>
    <name evidence="8" type="ORF">FEM03_10740</name>
</gene>
<dbReference type="Gene3D" id="3.30.200.20">
    <property type="entry name" value="Phosphorylase Kinase, domain 1"/>
    <property type="match status" value="1"/>
</dbReference>
<keyword evidence="1" id="KW-0808">Transferase</keyword>
<reference evidence="8 9" key="1">
    <citation type="submission" date="2019-05" db="EMBL/GenBank/DDBJ databases">
        <title>Verrucobacter flavum gen. nov., sp. nov. a new member of the family Verrucomicrobiaceae.</title>
        <authorList>
            <person name="Szuroczki S."/>
            <person name="Abbaszade G."/>
            <person name="Szabo A."/>
            <person name="Felfoldi T."/>
            <person name="Schumann P."/>
            <person name="Boka K."/>
            <person name="Keki Z."/>
            <person name="Toumi M."/>
            <person name="Toth E."/>
        </authorList>
    </citation>
    <scope>NUCLEOTIDE SEQUENCE [LARGE SCALE GENOMIC DNA]</scope>
    <source>
        <strain evidence="8 9">MG-N-17</strain>
    </source>
</reference>
<evidence type="ECO:0000256" key="1">
    <source>
        <dbReference type="ARBA" id="ARBA00022679"/>
    </source>
</evidence>
<dbReference type="InterPro" id="IPR000719">
    <property type="entry name" value="Prot_kinase_dom"/>
</dbReference>